<dbReference type="InterPro" id="IPR032821">
    <property type="entry name" value="PKS_assoc"/>
</dbReference>
<dbReference type="Gene3D" id="3.40.47.10">
    <property type="match status" value="1"/>
</dbReference>
<name>A0ABV6MGY8_9ACTN</name>
<dbReference type="Pfam" id="PF00698">
    <property type="entry name" value="Acyl_transf_1"/>
    <property type="match status" value="1"/>
</dbReference>
<dbReference type="Gene3D" id="3.30.70.3290">
    <property type="match status" value="1"/>
</dbReference>
<evidence type="ECO:0000313" key="4">
    <source>
        <dbReference type="EMBL" id="MFC0533991.1"/>
    </source>
</evidence>
<dbReference type="InterPro" id="IPR001227">
    <property type="entry name" value="Ac_transferase_dom_sf"/>
</dbReference>
<feature type="non-terminal residue" evidence="4">
    <location>
        <position position="308"/>
    </location>
</feature>
<dbReference type="EMBL" id="JBHLUH010000096">
    <property type="protein sequence ID" value="MFC0533991.1"/>
    <property type="molecule type" value="Genomic_DNA"/>
</dbReference>
<dbReference type="SMART" id="SM00827">
    <property type="entry name" value="PKS_AT"/>
    <property type="match status" value="1"/>
</dbReference>
<dbReference type="SUPFAM" id="SSF52151">
    <property type="entry name" value="FabD/lysophospholipase-like"/>
    <property type="match status" value="1"/>
</dbReference>
<evidence type="ECO:0000259" key="3">
    <source>
        <dbReference type="SMART" id="SM00827"/>
    </source>
</evidence>
<sequence>MRRAGVSSFGFSGTNAHVIVEEAPEAAEPAGSSLSGGLVPWVVSGKCAAALRAQASRLLEFVAGRGELDPVEVGWSLATTRSTFEHRAVVVGTDRDDLMRGLAALVDGRSGAVQGTAGGGLTAFLFAGQGAQRLGMGSGLVEAFPAFAEAFDGVCVELDPHLDRPLREVIADGSGGSLDLTGWAQPALFAVEVALFRLLESWGVVPDLLLGHSVGELAAAHVAGVWSLPDACRLVAARARLMQALPSGGVMAAVQASEAEVRGLLSSGVDVAAVNSPGSVVVSGDEGPVAAVEAHFVGLGRRVKRLPV</sequence>
<dbReference type="InterPro" id="IPR016036">
    <property type="entry name" value="Malonyl_transacylase_ACP-bd"/>
</dbReference>
<evidence type="ECO:0000313" key="5">
    <source>
        <dbReference type="Proteomes" id="UP001589867"/>
    </source>
</evidence>
<accession>A0ABV6MGY8</accession>
<dbReference type="Pfam" id="PF16197">
    <property type="entry name" value="KAsynt_C_assoc"/>
    <property type="match status" value="1"/>
</dbReference>
<protein>
    <submittedName>
        <fullName evidence="4">Acyltransferase domain-containing protein</fullName>
    </submittedName>
</protein>
<gene>
    <name evidence="4" type="ORF">ACFFIA_40975</name>
</gene>
<keyword evidence="2 4" id="KW-0012">Acyltransferase</keyword>
<dbReference type="InterPro" id="IPR014043">
    <property type="entry name" value="Acyl_transferase_dom"/>
</dbReference>
<feature type="domain" description="Malonyl-CoA:ACP transacylase (MAT)" evidence="3">
    <location>
        <begin position="125"/>
        <end position="308"/>
    </location>
</feature>
<dbReference type="SUPFAM" id="SSF55048">
    <property type="entry name" value="Probable ACP-binding domain of malonyl-CoA ACP transacylase"/>
    <property type="match status" value="1"/>
</dbReference>
<dbReference type="GO" id="GO:0016746">
    <property type="term" value="F:acyltransferase activity"/>
    <property type="evidence" value="ECO:0007669"/>
    <property type="project" value="UniProtKB-KW"/>
</dbReference>
<dbReference type="Proteomes" id="UP001589867">
    <property type="component" value="Unassembled WGS sequence"/>
</dbReference>
<reference evidence="4 5" key="1">
    <citation type="submission" date="2024-09" db="EMBL/GenBank/DDBJ databases">
        <authorList>
            <person name="Sun Q."/>
            <person name="Mori K."/>
        </authorList>
    </citation>
    <scope>NUCLEOTIDE SEQUENCE [LARGE SCALE GENOMIC DNA]</scope>
    <source>
        <strain evidence="4 5">TBRC 3947</strain>
    </source>
</reference>
<proteinExistence type="predicted"/>
<dbReference type="PANTHER" id="PTHR43775">
    <property type="entry name" value="FATTY ACID SYNTHASE"/>
    <property type="match status" value="1"/>
</dbReference>
<keyword evidence="5" id="KW-1185">Reference proteome</keyword>
<organism evidence="4 5">
    <name type="scientific">Phytohabitans kaempferiae</name>
    <dbReference type="NCBI Taxonomy" id="1620943"/>
    <lineage>
        <taxon>Bacteria</taxon>
        <taxon>Bacillati</taxon>
        <taxon>Actinomycetota</taxon>
        <taxon>Actinomycetes</taxon>
        <taxon>Micromonosporales</taxon>
        <taxon>Micromonosporaceae</taxon>
    </lineage>
</organism>
<comment type="caution">
    <text evidence="4">The sequence shown here is derived from an EMBL/GenBank/DDBJ whole genome shotgun (WGS) entry which is preliminary data.</text>
</comment>
<evidence type="ECO:0000256" key="1">
    <source>
        <dbReference type="ARBA" id="ARBA00022679"/>
    </source>
</evidence>
<dbReference type="InterPro" id="IPR016035">
    <property type="entry name" value="Acyl_Trfase/lysoPLipase"/>
</dbReference>
<dbReference type="PANTHER" id="PTHR43775:SF51">
    <property type="entry name" value="INACTIVE PHENOLPHTHIOCEROL SYNTHESIS POLYKETIDE SYNTHASE TYPE I PKS1-RELATED"/>
    <property type="match status" value="1"/>
</dbReference>
<dbReference type="Gene3D" id="3.40.366.10">
    <property type="entry name" value="Malonyl-Coenzyme A Acyl Carrier Protein, domain 2"/>
    <property type="match status" value="1"/>
</dbReference>
<dbReference type="InterPro" id="IPR016039">
    <property type="entry name" value="Thiolase-like"/>
</dbReference>
<evidence type="ECO:0000256" key="2">
    <source>
        <dbReference type="ARBA" id="ARBA00023315"/>
    </source>
</evidence>
<dbReference type="RefSeq" id="WP_377262291.1">
    <property type="nucleotide sequence ID" value="NZ_JBHLUH010000096.1"/>
</dbReference>
<dbReference type="InterPro" id="IPR050091">
    <property type="entry name" value="PKS_NRPS_Biosynth_Enz"/>
</dbReference>
<keyword evidence="1" id="KW-0808">Transferase</keyword>